<reference evidence="1 2" key="1">
    <citation type="submission" date="2020-08" db="EMBL/GenBank/DDBJ databases">
        <authorList>
            <person name="Koutsovoulos G."/>
            <person name="Danchin GJ E."/>
        </authorList>
    </citation>
    <scope>NUCLEOTIDE SEQUENCE [LARGE SCALE GENOMIC DNA]</scope>
</reference>
<gene>
    <name evidence="1" type="ORF">MENT_LOCUS46943</name>
</gene>
<dbReference type="AlphaFoldDB" id="A0A6V7X3Z0"/>
<proteinExistence type="predicted"/>
<sequence length="41" mass="4560">MRTESQLSPTVKNSLMIINNSFCDSCCCFSILVGQVFSINE</sequence>
<accession>A0A6V7X3Z0</accession>
<protein>
    <submittedName>
        <fullName evidence="1">Uncharacterized protein</fullName>
    </submittedName>
</protein>
<evidence type="ECO:0000313" key="1">
    <source>
        <dbReference type="EMBL" id="CAD2193959.1"/>
    </source>
</evidence>
<dbReference type="EMBL" id="CAJEWN010001071">
    <property type="protein sequence ID" value="CAD2193959.1"/>
    <property type="molecule type" value="Genomic_DNA"/>
</dbReference>
<organism evidence="1 2">
    <name type="scientific">Meloidogyne enterolobii</name>
    <name type="common">Root-knot nematode worm</name>
    <name type="synonym">Meloidogyne mayaguensis</name>
    <dbReference type="NCBI Taxonomy" id="390850"/>
    <lineage>
        <taxon>Eukaryota</taxon>
        <taxon>Metazoa</taxon>
        <taxon>Ecdysozoa</taxon>
        <taxon>Nematoda</taxon>
        <taxon>Chromadorea</taxon>
        <taxon>Rhabditida</taxon>
        <taxon>Tylenchina</taxon>
        <taxon>Tylenchomorpha</taxon>
        <taxon>Tylenchoidea</taxon>
        <taxon>Meloidogynidae</taxon>
        <taxon>Meloidogyninae</taxon>
        <taxon>Meloidogyne</taxon>
    </lineage>
</organism>
<dbReference type="Proteomes" id="UP000580250">
    <property type="component" value="Unassembled WGS sequence"/>
</dbReference>
<evidence type="ECO:0000313" key="2">
    <source>
        <dbReference type="Proteomes" id="UP000580250"/>
    </source>
</evidence>
<comment type="caution">
    <text evidence="1">The sequence shown here is derived from an EMBL/GenBank/DDBJ whole genome shotgun (WGS) entry which is preliminary data.</text>
</comment>
<name>A0A6V7X3Z0_MELEN</name>